<organism evidence="2 3">
    <name type="scientific">Bosea lupini</name>
    <dbReference type="NCBI Taxonomy" id="1036779"/>
    <lineage>
        <taxon>Bacteria</taxon>
        <taxon>Pseudomonadati</taxon>
        <taxon>Pseudomonadota</taxon>
        <taxon>Alphaproteobacteria</taxon>
        <taxon>Hyphomicrobiales</taxon>
        <taxon>Boseaceae</taxon>
        <taxon>Bosea</taxon>
    </lineage>
</organism>
<dbReference type="AlphaFoldDB" id="A0A1H7UIG7"/>
<proteinExistence type="predicted"/>
<protein>
    <submittedName>
        <fullName evidence="2">Uncharacterized protein</fullName>
    </submittedName>
</protein>
<sequence length="74" mass="7882">MLSRKIVALAAALLLSGASSMAYATELGAESIVHEQAQNQRALAEQAQYLAYHGHFKDVESQPGRGAGVLPHHN</sequence>
<evidence type="ECO:0000313" key="3">
    <source>
        <dbReference type="Proteomes" id="UP000199664"/>
    </source>
</evidence>
<dbReference type="RefSeq" id="WP_091837779.1">
    <property type="nucleotide sequence ID" value="NZ_FOAN01000006.1"/>
</dbReference>
<evidence type="ECO:0000256" key="1">
    <source>
        <dbReference type="SAM" id="SignalP"/>
    </source>
</evidence>
<reference evidence="3" key="1">
    <citation type="submission" date="2016-10" db="EMBL/GenBank/DDBJ databases">
        <authorList>
            <person name="Varghese N."/>
            <person name="Submissions S."/>
        </authorList>
    </citation>
    <scope>NUCLEOTIDE SEQUENCE [LARGE SCALE GENOMIC DNA]</scope>
    <source>
        <strain evidence="3">LMG 26383,CCUG 61248,R- 45681</strain>
    </source>
</reference>
<dbReference type="Proteomes" id="UP000199664">
    <property type="component" value="Unassembled WGS sequence"/>
</dbReference>
<keyword evidence="1" id="KW-0732">Signal</keyword>
<feature type="chain" id="PRO_5011754763" evidence="1">
    <location>
        <begin position="25"/>
        <end position="74"/>
    </location>
</feature>
<feature type="signal peptide" evidence="1">
    <location>
        <begin position="1"/>
        <end position="24"/>
    </location>
</feature>
<evidence type="ECO:0000313" key="2">
    <source>
        <dbReference type="EMBL" id="SEL96741.1"/>
    </source>
</evidence>
<keyword evidence="3" id="KW-1185">Reference proteome</keyword>
<dbReference type="OrthoDB" id="8163140at2"/>
<name>A0A1H7UIG7_9HYPH</name>
<dbReference type="EMBL" id="FOAN01000006">
    <property type="protein sequence ID" value="SEL96741.1"/>
    <property type="molecule type" value="Genomic_DNA"/>
</dbReference>
<gene>
    <name evidence="2" type="ORF">SAMN04515666_106289</name>
</gene>
<accession>A0A1H7UIG7</accession>
<dbReference type="STRING" id="1036779.SAMN04515666_106289"/>